<comment type="caution">
    <text evidence="1">The sequence shown here is derived from an EMBL/GenBank/DDBJ whole genome shotgun (WGS) entry which is preliminary data.</text>
</comment>
<dbReference type="PANTHER" id="PTHR37904">
    <property type="entry name" value="OS10G0566900 PROTEIN"/>
    <property type="match status" value="1"/>
</dbReference>
<keyword evidence="2" id="KW-1185">Reference proteome</keyword>
<evidence type="ECO:0000313" key="2">
    <source>
        <dbReference type="Proteomes" id="UP001605036"/>
    </source>
</evidence>
<dbReference type="EMBL" id="JBHFFA010000002">
    <property type="protein sequence ID" value="KAL2643966.1"/>
    <property type="molecule type" value="Genomic_DNA"/>
</dbReference>
<dbReference type="AlphaFoldDB" id="A0ABD1Z8I4"/>
<dbReference type="PANTHER" id="PTHR37904:SF2">
    <property type="entry name" value="OS10G0566900 PROTEIN"/>
    <property type="match status" value="1"/>
</dbReference>
<dbReference type="InterPro" id="IPR029159">
    <property type="entry name" value="CA109-like"/>
</dbReference>
<proteinExistence type="predicted"/>
<organism evidence="1 2">
    <name type="scientific">Riccia fluitans</name>
    <dbReference type="NCBI Taxonomy" id="41844"/>
    <lineage>
        <taxon>Eukaryota</taxon>
        <taxon>Viridiplantae</taxon>
        <taxon>Streptophyta</taxon>
        <taxon>Embryophyta</taxon>
        <taxon>Marchantiophyta</taxon>
        <taxon>Marchantiopsida</taxon>
        <taxon>Marchantiidae</taxon>
        <taxon>Marchantiales</taxon>
        <taxon>Ricciaceae</taxon>
        <taxon>Riccia</taxon>
    </lineage>
</organism>
<accession>A0ABD1Z8I4</accession>
<sequence length="169" mass="18998">MLLPFLRDFLKRPSTVQVLSHAGNYGILGDKLSTMPRDLPAAQVESLELLFRAMAITLSDFHRVVVALEKICRDGCQLLKAEKPQPTPQQLQQRVGPRPSLHDCVEGLRSLYQMHYDEYNLKVAIVSSLTYDSRDEDVSVLLTLLSDQPNIPSDEVQYIFDLISAGEGK</sequence>
<name>A0ABD1Z8I4_9MARC</name>
<protein>
    <submittedName>
        <fullName evidence="1">Uncharacterized protein</fullName>
    </submittedName>
</protein>
<gene>
    <name evidence="1" type="ORF">R1flu_011553</name>
</gene>
<dbReference type="Proteomes" id="UP001605036">
    <property type="component" value="Unassembled WGS sequence"/>
</dbReference>
<reference evidence="1 2" key="1">
    <citation type="submission" date="2024-09" db="EMBL/GenBank/DDBJ databases">
        <title>Chromosome-scale assembly of Riccia fluitans.</title>
        <authorList>
            <person name="Paukszto L."/>
            <person name="Sawicki J."/>
            <person name="Karawczyk K."/>
            <person name="Piernik-Szablinska J."/>
            <person name="Szczecinska M."/>
            <person name="Mazdziarz M."/>
        </authorList>
    </citation>
    <scope>NUCLEOTIDE SEQUENCE [LARGE SCALE GENOMIC DNA]</scope>
    <source>
        <strain evidence="1">Rf_01</strain>
        <tissue evidence="1">Aerial parts of the thallus</tissue>
    </source>
</reference>
<dbReference type="Pfam" id="PF15011">
    <property type="entry name" value="CA109-like"/>
    <property type="match status" value="1"/>
</dbReference>
<evidence type="ECO:0000313" key="1">
    <source>
        <dbReference type="EMBL" id="KAL2643966.1"/>
    </source>
</evidence>
<dbReference type="InterPro" id="IPR038985">
    <property type="entry name" value="OPRN-like"/>
</dbReference>